<dbReference type="InterPro" id="IPR049449">
    <property type="entry name" value="TesB_ACOT8-like_N"/>
</dbReference>
<proteinExistence type="predicted"/>
<dbReference type="Pfam" id="PF13622">
    <property type="entry name" value="4HBT_3"/>
    <property type="match status" value="1"/>
</dbReference>
<name>A0ABR4AHU3_9LECA</name>
<dbReference type="Pfam" id="PF20789">
    <property type="entry name" value="4HBT_3C"/>
    <property type="match status" value="1"/>
</dbReference>
<evidence type="ECO:0000259" key="2">
    <source>
        <dbReference type="Pfam" id="PF20789"/>
    </source>
</evidence>
<keyword evidence="4" id="KW-1185">Reference proteome</keyword>
<dbReference type="EMBL" id="JBHFEH010000156">
    <property type="protein sequence ID" value="KAL2045343.1"/>
    <property type="molecule type" value="Genomic_DNA"/>
</dbReference>
<evidence type="ECO:0008006" key="5">
    <source>
        <dbReference type="Google" id="ProtNLM"/>
    </source>
</evidence>
<dbReference type="CDD" id="cd03440">
    <property type="entry name" value="hot_dog"/>
    <property type="match status" value="1"/>
</dbReference>
<evidence type="ECO:0000313" key="4">
    <source>
        <dbReference type="Proteomes" id="UP001590951"/>
    </source>
</evidence>
<dbReference type="PANTHER" id="PTHR38110">
    <property type="entry name" value="CHROMOSOME 23, WHOLE GENOME SHOTGUN SEQUENCE"/>
    <property type="match status" value="1"/>
</dbReference>
<evidence type="ECO:0000259" key="1">
    <source>
        <dbReference type="Pfam" id="PF13622"/>
    </source>
</evidence>
<dbReference type="InterPro" id="IPR029069">
    <property type="entry name" value="HotDog_dom_sf"/>
</dbReference>
<dbReference type="Gene3D" id="2.40.160.210">
    <property type="entry name" value="Acyl-CoA thioesterase, double hotdog domain"/>
    <property type="match status" value="1"/>
</dbReference>
<comment type="caution">
    <text evidence="3">The sequence shown here is derived from an EMBL/GenBank/DDBJ whole genome shotgun (WGS) entry which is preliminary data.</text>
</comment>
<evidence type="ECO:0000313" key="3">
    <source>
        <dbReference type="EMBL" id="KAL2045343.1"/>
    </source>
</evidence>
<organism evidence="3 4">
    <name type="scientific">Lepraria finkii</name>
    <dbReference type="NCBI Taxonomy" id="1340010"/>
    <lineage>
        <taxon>Eukaryota</taxon>
        <taxon>Fungi</taxon>
        <taxon>Dikarya</taxon>
        <taxon>Ascomycota</taxon>
        <taxon>Pezizomycotina</taxon>
        <taxon>Lecanoromycetes</taxon>
        <taxon>OSLEUM clade</taxon>
        <taxon>Lecanoromycetidae</taxon>
        <taxon>Lecanorales</taxon>
        <taxon>Lecanorineae</taxon>
        <taxon>Stereocaulaceae</taxon>
        <taxon>Lepraria</taxon>
    </lineage>
</organism>
<accession>A0ABR4AHU3</accession>
<sequence length="333" mass="37403">MDSKRLSLKAAVVTVPLSSYTYEIDIPLDFCFGTMAHGGFQASMIAHTAQQHFNTTLKDYDQPHSFNMHIIFMRPVTAGKADLEVKDSKLGSGVSTIHVTLSQGGKERVAAYVSNMNMHAKHGASHDTNHRLVPTAAPADVLKSSRSSENQWIKWTFPWHAKSFFKPYTHFHFYILSNGPPHHNFTDVWITPENNDDVFTTETLGCVADIWPQTVENHCPGSEWNTTSLVSPALRGTQTSSIDADFGFGRHPQDFRYLTLSMTLEIKKLLPPQGVKWLFTRVQAKEIKNGRMDAEMTILDENSELLALSHHVCLVIDNADGPLKKRERKDGKL</sequence>
<feature type="domain" description="Acyl-CoA thioesterase-like N-terminal HotDog" evidence="1">
    <location>
        <begin position="27"/>
        <end position="115"/>
    </location>
</feature>
<dbReference type="InterPro" id="IPR052389">
    <property type="entry name" value="Sec_Metab_Biosynth-Assoc"/>
</dbReference>
<dbReference type="PANTHER" id="PTHR38110:SF1">
    <property type="entry name" value="THIOESTERASE DOMAIN-CONTAINING PROTEIN"/>
    <property type="match status" value="1"/>
</dbReference>
<feature type="domain" description="Acyl-CoA thioesterase-like C-terminal" evidence="2">
    <location>
        <begin position="178"/>
        <end position="315"/>
    </location>
</feature>
<dbReference type="InterPro" id="IPR042171">
    <property type="entry name" value="Acyl-CoA_hotdog"/>
</dbReference>
<protein>
    <recommendedName>
        <fullName evidence="5">Thioesterase-like superfamily-domain-containing protein</fullName>
    </recommendedName>
</protein>
<dbReference type="InterPro" id="IPR049450">
    <property type="entry name" value="ACOT8-like_C"/>
</dbReference>
<gene>
    <name evidence="3" type="ORF">ABVK25_012183</name>
</gene>
<dbReference type="Proteomes" id="UP001590951">
    <property type="component" value="Unassembled WGS sequence"/>
</dbReference>
<dbReference type="SUPFAM" id="SSF54637">
    <property type="entry name" value="Thioesterase/thiol ester dehydrase-isomerase"/>
    <property type="match status" value="2"/>
</dbReference>
<reference evidence="3 4" key="1">
    <citation type="submission" date="2024-09" db="EMBL/GenBank/DDBJ databases">
        <title>Rethinking Asexuality: The Enigmatic Case of Functional Sexual Genes in Lepraria (Stereocaulaceae).</title>
        <authorList>
            <person name="Doellman M."/>
            <person name="Sun Y."/>
            <person name="Barcenas-Pena A."/>
            <person name="Lumbsch H.T."/>
            <person name="Grewe F."/>
        </authorList>
    </citation>
    <scope>NUCLEOTIDE SEQUENCE [LARGE SCALE GENOMIC DNA]</scope>
    <source>
        <strain evidence="3 4">Grewe 0041</strain>
    </source>
</reference>